<organism evidence="3 4">
    <name type="scientific">Tigriopus californicus</name>
    <name type="common">Marine copepod</name>
    <dbReference type="NCBI Taxonomy" id="6832"/>
    <lineage>
        <taxon>Eukaryota</taxon>
        <taxon>Metazoa</taxon>
        <taxon>Ecdysozoa</taxon>
        <taxon>Arthropoda</taxon>
        <taxon>Crustacea</taxon>
        <taxon>Multicrustacea</taxon>
        <taxon>Hexanauplia</taxon>
        <taxon>Copepoda</taxon>
        <taxon>Harpacticoida</taxon>
        <taxon>Harpacticidae</taxon>
        <taxon>Tigriopus</taxon>
    </lineage>
</organism>
<dbReference type="OMA" id="MEDSEHI"/>
<dbReference type="Pfam" id="PF07986">
    <property type="entry name" value="TBCC"/>
    <property type="match status" value="1"/>
</dbReference>
<dbReference type="STRING" id="6832.A0A553P4G8"/>
<dbReference type="InterPro" id="IPR012945">
    <property type="entry name" value="Tubulin-bd_cofactor_C_dom"/>
</dbReference>
<name>A0A553P4G8_TIGCA</name>
<evidence type="ECO:0000259" key="2">
    <source>
        <dbReference type="PROSITE" id="PS51329"/>
    </source>
</evidence>
<dbReference type="InterPro" id="IPR027684">
    <property type="entry name" value="TBCC"/>
</dbReference>
<dbReference type="InterPro" id="IPR016098">
    <property type="entry name" value="CAP/MinC_C"/>
</dbReference>
<dbReference type="PANTHER" id="PTHR15139:SF0">
    <property type="entry name" value="TUBULIN-SPECIFIC CHAPERONE C"/>
    <property type="match status" value="1"/>
</dbReference>
<evidence type="ECO:0000313" key="3">
    <source>
        <dbReference type="EMBL" id="TRY72552.1"/>
    </source>
</evidence>
<accession>A0A553P4G8</accession>
<protein>
    <recommendedName>
        <fullName evidence="2">C-CAP/cofactor C-like domain-containing protein</fullName>
    </recommendedName>
</protein>
<comment type="similarity">
    <text evidence="1">Belongs to the TBCC family.</text>
</comment>
<dbReference type="Proteomes" id="UP000318571">
    <property type="component" value="Chromosome 7"/>
</dbReference>
<dbReference type="GO" id="GO:0005737">
    <property type="term" value="C:cytoplasm"/>
    <property type="evidence" value="ECO:0007669"/>
    <property type="project" value="TreeGrafter"/>
</dbReference>
<comment type="caution">
    <text evidence="3">The sequence shown here is derived from an EMBL/GenBank/DDBJ whole genome shotgun (WGS) entry which is preliminary data.</text>
</comment>
<proteinExistence type="inferred from homology"/>
<evidence type="ECO:0000313" key="4">
    <source>
        <dbReference type="Proteomes" id="UP000318571"/>
    </source>
</evidence>
<evidence type="ECO:0000256" key="1">
    <source>
        <dbReference type="ARBA" id="ARBA00008848"/>
    </source>
</evidence>
<keyword evidence="4" id="KW-1185">Reference proteome</keyword>
<gene>
    <name evidence="3" type="ORF">TCAL_14117</name>
</gene>
<dbReference type="Gene3D" id="2.160.20.70">
    <property type="match status" value="1"/>
</dbReference>
<feature type="domain" description="C-CAP/cofactor C-like" evidence="2">
    <location>
        <begin position="1"/>
        <end position="97"/>
    </location>
</feature>
<dbReference type="GO" id="GO:0007023">
    <property type="term" value="P:post-chaperonin tubulin folding pathway"/>
    <property type="evidence" value="ECO:0007669"/>
    <property type="project" value="InterPro"/>
</dbReference>
<reference evidence="3 4" key="1">
    <citation type="journal article" date="2018" name="Nat. Ecol. Evol.">
        <title>Genomic signatures of mitonuclear coevolution across populations of Tigriopus californicus.</title>
        <authorList>
            <person name="Barreto F.S."/>
            <person name="Watson E.T."/>
            <person name="Lima T.G."/>
            <person name="Willett C.S."/>
            <person name="Edmands S."/>
            <person name="Li W."/>
            <person name="Burton R.S."/>
        </authorList>
    </citation>
    <scope>NUCLEOTIDE SEQUENCE [LARGE SCALE GENOMIC DNA]</scope>
    <source>
        <strain evidence="3 4">San Diego</strain>
    </source>
</reference>
<sequence length="123" mass="13929">MTNLVDCTILAGPVSTSAFIDNSRDCRFVLACQQLRTHSTTHSHFYIHVTSKAIIEDCSDLKFAPYALKYPGMAEDFERTGLDWSVNNWNRVDDFNWLASDQASPHWSVLAEPQDFSIDGLKN</sequence>
<dbReference type="InterPro" id="IPR017901">
    <property type="entry name" value="C-CAP_CF_C-like"/>
</dbReference>
<dbReference type="PANTHER" id="PTHR15139">
    <property type="entry name" value="TUBULIN FOLDING COFACTOR C"/>
    <property type="match status" value="1"/>
</dbReference>
<dbReference type="EMBL" id="VCGU01000008">
    <property type="protein sequence ID" value="TRY72552.1"/>
    <property type="molecule type" value="Genomic_DNA"/>
</dbReference>
<dbReference type="GO" id="GO:0007021">
    <property type="term" value="P:tubulin complex assembly"/>
    <property type="evidence" value="ECO:0007669"/>
    <property type="project" value="TreeGrafter"/>
</dbReference>
<dbReference type="AlphaFoldDB" id="A0A553P4G8"/>
<dbReference type="PROSITE" id="PS51329">
    <property type="entry name" value="C_CAP_COFACTOR_C"/>
    <property type="match status" value="1"/>
</dbReference>